<feature type="compositionally biased region" description="Basic and acidic residues" evidence="1">
    <location>
        <begin position="181"/>
        <end position="197"/>
    </location>
</feature>
<dbReference type="EMBL" id="JAPCWZ010000003">
    <property type="protein sequence ID" value="KAK8874996.1"/>
    <property type="molecule type" value="Genomic_DNA"/>
</dbReference>
<dbReference type="Pfam" id="PF13878">
    <property type="entry name" value="zf-C2H2_3"/>
    <property type="match status" value="1"/>
</dbReference>
<feature type="compositionally biased region" description="Basic and acidic residues" evidence="1">
    <location>
        <begin position="24"/>
        <end position="46"/>
    </location>
</feature>
<accession>A0ABR2JB29</accession>
<comment type="caution">
    <text evidence="3">The sequence shown here is derived from an EMBL/GenBank/DDBJ whole genome shotgun (WGS) entry which is preliminary data.</text>
</comment>
<feature type="domain" description="N-acetyltransferase ESCO zinc-finger" evidence="2">
    <location>
        <begin position="215"/>
        <end position="253"/>
    </location>
</feature>
<feature type="compositionally biased region" description="Basic residues" evidence="1">
    <location>
        <begin position="199"/>
        <end position="208"/>
    </location>
</feature>
<feature type="compositionally biased region" description="Acidic residues" evidence="1">
    <location>
        <begin position="145"/>
        <end position="154"/>
    </location>
</feature>
<protein>
    <recommendedName>
        <fullName evidence="2">N-acetyltransferase ESCO zinc-finger domain-containing protein</fullName>
    </recommendedName>
</protein>
<dbReference type="Proteomes" id="UP001390339">
    <property type="component" value="Unassembled WGS sequence"/>
</dbReference>
<feature type="region of interest" description="Disordered" evidence="1">
    <location>
        <begin position="1"/>
        <end position="211"/>
    </location>
</feature>
<evidence type="ECO:0000313" key="4">
    <source>
        <dbReference type="Proteomes" id="UP001390339"/>
    </source>
</evidence>
<evidence type="ECO:0000256" key="1">
    <source>
        <dbReference type="SAM" id="MobiDB-lite"/>
    </source>
</evidence>
<proteinExistence type="predicted"/>
<dbReference type="InterPro" id="IPR028005">
    <property type="entry name" value="AcTrfase_ESCO_Znf_dom"/>
</dbReference>
<feature type="compositionally biased region" description="Polar residues" evidence="1">
    <location>
        <begin position="92"/>
        <end position="109"/>
    </location>
</feature>
<gene>
    <name evidence="3" type="ORF">PGQ11_005510</name>
</gene>
<sequence>MDRDAPSSRVASRPQLRTYSKRTTPRDDSEPPAKKQRTSDVARPKTDSAPSKVTPEKPAMASAKAPKTRQPELPTQRPVEPPKKGTIMSYFKVTSPSSGNATPCETSSDALCPPSTPPSSPPLLLDGRKKRRRLTTKPAYQTTPDPEEDEEERDASEPTTDNGSAKRLRTMVLGEVAALKLNEKDKSEEESRSEAGKRGANKKKKAPKPKTATVQTTLVLSLNETGFVECQECNMLYNSLHEKDVKLHARRHAAVLRKAKMGIAETD</sequence>
<reference evidence="3 4" key="1">
    <citation type="journal article" date="2024" name="IMA Fungus">
        <title>Apiospora arundinis, a panoply of carbohydrate-active enzymes and secondary metabolites.</title>
        <authorList>
            <person name="Sorensen T."/>
            <person name="Petersen C."/>
            <person name="Muurmann A.T."/>
            <person name="Christiansen J.V."/>
            <person name="Brundto M.L."/>
            <person name="Overgaard C.K."/>
            <person name="Boysen A.T."/>
            <person name="Wollenberg R.D."/>
            <person name="Larsen T.O."/>
            <person name="Sorensen J.L."/>
            <person name="Nielsen K.L."/>
            <person name="Sondergaard T.E."/>
        </authorList>
    </citation>
    <scope>NUCLEOTIDE SEQUENCE [LARGE SCALE GENOMIC DNA]</scope>
    <source>
        <strain evidence="3 4">AAU 773</strain>
    </source>
</reference>
<keyword evidence="4" id="KW-1185">Reference proteome</keyword>
<evidence type="ECO:0000313" key="3">
    <source>
        <dbReference type="EMBL" id="KAK8874996.1"/>
    </source>
</evidence>
<organism evidence="3 4">
    <name type="scientific">Apiospora arundinis</name>
    <dbReference type="NCBI Taxonomy" id="335852"/>
    <lineage>
        <taxon>Eukaryota</taxon>
        <taxon>Fungi</taxon>
        <taxon>Dikarya</taxon>
        <taxon>Ascomycota</taxon>
        <taxon>Pezizomycotina</taxon>
        <taxon>Sordariomycetes</taxon>
        <taxon>Xylariomycetidae</taxon>
        <taxon>Amphisphaeriales</taxon>
        <taxon>Apiosporaceae</taxon>
        <taxon>Apiospora</taxon>
    </lineage>
</organism>
<evidence type="ECO:0000259" key="2">
    <source>
        <dbReference type="Pfam" id="PF13878"/>
    </source>
</evidence>
<name>A0ABR2JB29_9PEZI</name>